<dbReference type="OrthoDB" id="9787779at2"/>
<dbReference type="InterPro" id="IPR007867">
    <property type="entry name" value="GMC_OxRtase_C"/>
</dbReference>
<evidence type="ECO:0000259" key="8">
    <source>
        <dbReference type="Pfam" id="PF01266"/>
    </source>
</evidence>
<dbReference type="eggNOG" id="COG2303">
    <property type="taxonomic scope" value="Bacteria"/>
</dbReference>
<comment type="cofactor">
    <cofactor evidence="1">
        <name>FAD</name>
        <dbReference type="ChEBI" id="CHEBI:57692"/>
    </cofactor>
</comment>
<dbReference type="STRING" id="642227.HA49_10195"/>
<keyword evidence="4" id="KW-0274">FAD</keyword>
<evidence type="ECO:0000313" key="10">
    <source>
        <dbReference type="EMBL" id="KGD73617.1"/>
    </source>
</evidence>
<name>A0A095TAA3_9GAMM</name>
<reference evidence="10" key="1">
    <citation type="submission" date="2014-12" db="EMBL/GenBank/DDBJ databases">
        <title>The draft genome of the Tatumella morbirosei type strain, LMG23360T isolated from pineapple rot.</title>
        <authorList>
            <person name="Smits T.H."/>
            <person name="Palmer M."/>
            <person name="Venter S.N."/>
            <person name="Duffy B."/>
            <person name="Steenkamp E.T."/>
            <person name="Chan W.Y."/>
            <person name="Coutinho T.A."/>
            <person name="Coetzee M.P."/>
            <person name="De Maayer P."/>
        </authorList>
    </citation>
    <scope>NUCLEOTIDE SEQUENCE [LARGE SCALE GENOMIC DNA]</scope>
    <source>
        <strain evidence="10">LMG 23360</strain>
    </source>
</reference>
<comment type="similarity">
    <text evidence="2">Belongs to the GMC oxidoreductase family.</text>
</comment>
<dbReference type="RefSeq" id="WP_038019951.1">
    <property type="nucleotide sequence ID" value="NZ_JPKR02000002.1"/>
</dbReference>
<feature type="domain" description="FAD dependent oxidoreductase" evidence="8">
    <location>
        <begin position="9"/>
        <end position="42"/>
    </location>
</feature>
<evidence type="ECO:0000256" key="5">
    <source>
        <dbReference type="ARBA" id="ARBA00023002"/>
    </source>
</evidence>
<dbReference type="PANTHER" id="PTHR42784">
    <property type="entry name" value="PYRANOSE 2-OXIDASE"/>
    <property type="match status" value="1"/>
</dbReference>
<dbReference type="Gene3D" id="3.50.50.60">
    <property type="entry name" value="FAD/NAD(P)-binding domain"/>
    <property type="match status" value="2"/>
</dbReference>
<protein>
    <submittedName>
        <fullName evidence="10">Choline dehydrogenase</fullName>
    </submittedName>
</protein>
<dbReference type="Pfam" id="PF05199">
    <property type="entry name" value="GMC_oxred_C"/>
    <property type="match status" value="1"/>
</dbReference>
<evidence type="ECO:0000259" key="9">
    <source>
        <dbReference type="Pfam" id="PF05199"/>
    </source>
</evidence>
<dbReference type="GO" id="GO:0050660">
    <property type="term" value="F:flavin adenine dinucleotide binding"/>
    <property type="evidence" value="ECO:0007669"/>
    <property type="project" value="InterPro"/>
</dbReference>
<organism evidence="10 11">
    <name type="scientific">Tatumella morbirosei</name>
    <dbReference type="NCBI Taxonomy" id="642227"/>
    <lineage>
        <taxon>Bacteria</taxon>
        <taxon>Pseudomonadati</taxon>
        <taxon>Pseudomonadota</taxon>
        <taxon>Gammaproteobacteria</taxon>
        <taxon>Enterobacterales</taxon>
        <taxon>Erwiniaceae</taxon>
        <taxon>Tatumella</taxon>
    </lineage>
</organism>
<evidence type="ECO:0000256" key="6">
    <source>
        <dbReference type="SAM" id="MobiDB-lite"/>
    </source>
</evidence>
<evidence type="ECO:0000313" key="11">
    <source>
        <dbReference type="Proteomes" id="UP000029577"/>
    </source>
</evidence>
<evidence type="ECO:0000256" key="1">
    <source>
        <dbReference type="ARBA" id="ARBA00001974"/>
    </source>
</evidence>
<comment type="caution">
    <text evidence="10">The sequence shown here is derived from an EMBL/GenBank/DDBJ whole genome shotgun (WGS) entry which is preliminary data.</text>
</comment>
<evidence type="ECO:0000256" key="2">
    <source>
        <dbReference type="ARBA" id="ARBA00010790"/>
    </source>
</evidence>
<evidence type="ECO:0000256" key="3">
    <source>
        <dbReference type="ARBA" id="ARBA00022630"/>
    </source>
</evidence>
<evidence type="ECO:0000259" key="7">
    <source>
        <dbReference type="Pfam" id="PF00732"/>
    </source>
</evidence>
<dbReference type="PANTHER" id="PTHR42784:SF1">
    <property type="entry name" value="PYRANOSE 2-OXIDASE"/>
    <property type="match status" value="1"/>
</dbReference>
<keyword evidence="5" id="KW-0560">Oxidoreductase</keyword>
<gene>
    <name evidence="10" type="ORF">HA49_10195</name>
</gene>
<dbReference type="InterPro" id="IPR006076">
    <property type="entry name" value="FAD-dep_OxRdtase"/>
</dbReference>
<feature type="domain" description="Glucose-methanol-choline oxidoreductase N-terminal" evidence="7">
    <location>
        <begin position="218"/>
        <end position="322"/>
    </location>
</feature>
<feature type="domain" description="Glucose-methanol-choline oxidoreductase C-terminal" evidence="9">
    <location>
        <begin position="412"/>
        <end position="527"/>
    </location>
</feature>
<dbReference type="InterPro" id="IPR036188">
    <property type="entry name" value="FAD/NAD-bd_sf"/>
</dbReference>
<dbReference type="AlphaFoldDB" id="A0A095TAA3"/>
<dbReference type="EMBL" id="JPKR02000002">
    <property type="protein sequence ID" value="KGD73617.1"/>
    <property type="molecule type" value="Genomic_DNA"/>
</dbReference>
<dbReference type="Pfam" id="PF01266">
    <property type="entry name" value="DAO"/>
    <property type="match status" value="1"/>
</dbReference>
<sequence length="540" mass="59465">MANTTLDFDYVIVGSGVTGALIAWQLSRHGKRVCMIEAGDYVSRWKAIEHYRSLPDKSIANNSPYPNLEWAPNPIGGHYLEQKGPVKYATTYIRMVGGTTWHWDSATWRLLPSDFELKTRYGVGRDWPIGYEDLEPWYQIAEEELGVNGWDTEDQSGQGNDHYPPRSQPYPTPGHPFSWGQQVVAGKLEAAGYSAIHEPNARLSVATAERPACAGNNTCDPICPIGAKYTADFHVRKALDHGCTLLSNSVVYRVDAADDGKITAVHFRRPDKSTGTVNGKMFVIAANAIETPKLLLMSVSERYPQGIANTSGQVGRNLMDHTGLGFNLVTEDEVWPGTGPNALLVMLNAREGQFRSERASYKTKFRNTAVNFSVTQSLINQGVMGNELYRQIKYQSARQLSVAVDLETLPNPQNRIVPSQDRTDSLGIPVPEIHYDVDDYWNKGRDAAIADVQNIAKILNAKIVATDTNKQNREHILGTMIMGNSPADSVVDKNCRTHDHPNLYIAGTSVFPAVGCVNPTLTGAALALRIADTLLKDPVS</sequence>
<accession>A0A095TAA3</accession>
<dbReference type="Pfam" id="PF00732">
    <property type="entry name" value="GMC_oxred_N"/>
    <property type="match status" value="1"/>
</dbReference>
<dbReference type="Proteomes" id="UP000029577">
    <property type="component" value="Unassembled WGS sequence"/>
</dbReference>
<feature type="region of interest" description="Disordered" evidence="6">
    <location>
        <begin position="149"/>
        <end position="176"/>
    </location>
</feature>
<dbReference type="SUPFAM" id="SSF51905">
    <property type="entry name" value="FAD/NAD(P)-binding domain"/>
    <property type="match status" value="1"/>
</dbReference>
<keyword evidence="3" id="KW-0285">Flavoprotein</keyword>
<dbReference type="InterPro" id="IPR051473">
    <property type="entry name" value="P2Ox-like"/>
</dbReference>
<dbReference type="InterPro" id="IPR000172">
    <property type="entry name" value="GMC_OxRdtase_N"/>
</dbReference>
<keyword evidence="11" id="KW-1185">Reference proteome</keyword>
<proteinExistence type="inferred from homology"/>
<dbReference type="GO" id="GO:0016614">
    <property type="term" value="F:oxidoreductase activity, acting on CH-OH group of donors"/>
    <property type="evidence" value="ECO:0007669"/>
    <property type="project" value="InterPro"/>
</dbReference>
<evidence type="ECO:0000256" key="4">
    <source>
        <dbReference type="ARBA" id="ARBA00022827"/>
    </source>
</evidence>